<evidence type="ECO:0000313" key="3">
    <source>
        <dbReference type="Proteomes" id="UP000184440"/>
    </source>
</evidence>
<proteinExistence type="predicted"/>
<dbReference type="OrthoDB" id="4578793at2"/>
<feature type="compositionally biased region" description="Basic and acidic residues" evidence="1">
    <location>
        <begin position="336"/>
        <end position="345"/>
    </location>
</feature>
<evidence type="ECO:0000256" key="1">
    <source>
        <dbReference type="SAM" id="MobiDB-lite"/>
    </source>
</evidence>
<protein>
    <submittedName>
        <fullName evidence="2">Uncharacterized protein</fullName>
    </submittedName>
</protein>
<feature type="compositionally biased region" description="Pro residues" evidence="1">
    <location>
        <begin position="216"/>
        <end position="225"/>
    </location>
</feature>
<sequence>MTSTPSTTDRARETAGTAQQEGTALASSAKDAGSDVARTASDQASQVAGEAKAQAADLLRTTKDEVSGQVDAQRQRLVSALRTTGDELGSGRDQHSALTAELTQRAGDYTRRFADYLDAKGPDAILEDVRSFARRRPGTFLLLAGAAGVVAGRVFRSVSAASGEGASDSGEYRASIADTGTSTTYSGLGVGTTETIPAAPARDLDDTAIGVAEVPPAQPVPPVVPQAPGTRATTDYASGYTPGSDPYPPGRHAPGGPTPGRPAPGAPGDAGYVSGDTAYRESSAEPGYGEPGYGETGYPPPPPAAPVTDPRFSDPVQPGSAHTGPVQPDPLASDPVHPEPVRDPDGQGGAYPDPSHRGDRP</sequence>
<accession>A0A1M7TUR9</accession>
<feature type="region of interest" description="Disordered" evidence="1">
    <location>
        <begin position="1"/>
        <end position="51"/>
    </location>
</feature>
<dbReference type="RefSeq" id="WP_073259903.1">
    <property type="nucleotide sequence ID" value="NZ_FRCS01000007.1"/>
</dbReference>
<feature type="compositionally biased region" description="Polar residues" evidence="1">
    <location>
        <begin position="16"/>
        <end position="26"/>
    </location>
</feature>
<dbReference type="Proteomes" id="UP000184440">
    <property type="component" value="Unassembled WGS sequence"/>
</dbReference>
<gene>
    <name evidence="2" type="ORF">SAMN05443668_10788</name>
</gene>
<dbReference type="EMBL" id="FRCS01000007">
    <property type="protein sequence ID" value="SHN74475.1"/>
    <property type="molecule type" value="Genomic_DNA"/>
</dbReference>
<name>A0A1M7TUR9_9ACTN</name>
<reference evidence="2 3" key="1">
    <citation type="submission" date="2016-11" db="EMBL/GenBank/DDBJ databases">
        <authorList>
            <person name="Jaros S."/>
            <person name="Januszkiewicz K."/>
            <person name="Wedrychowicz H."/>
        </authorList>
    </citation>
    <scope>NUCLEOTIDE SEQUENCE [LARGE SCALE GENOMIC DNA]</scope>
    <source>
        <strain evidence="2 3">DSM 46144</strain>
    </source>
</reference>
<dbReference type="AlphaFoldDB" id="A0A1M7TUR9"/>
<dbReference type="STRING" id="134849.SAMN05443668_10788"/>
<feature type="compositionally biased region" description="Pro residues" evidence="1">
    <location>
        <begin position="245"/>
        <end position="265"/>
    </location>
</feature>
<feature type="region of interest" description="Disordered" evidence="1">
    <location>
        <begin position="213"/>
        <end position="361"/>
    </location>
</feature>
<keyword evidence="3" id="KW-1185">Reference proteome</keyword>
<evidence type="ECO:0000313" key="2">
    <source>
        <dbReference type="EMBL" id="SHN74475.1"/>
    </source>
</evidence>
<organism evidence="2 3">
    <name type="scientific">Cryptosporangium aurantiacum</name>
    <dbReference type="NCBI Taxonomy" id="134849"/>
    <lineage>
        <taxon>Bacteria</taxon>
        <taxon>Bacillati</taxon>
        <taxon>Actinomycetota</taxon>
        <taxon>Actinomycetes</taxon>
        <taxon>Cryptosporangiales</taxon>
        <taxon>Cryptosporangiaceae</taxon>
        <taxon>Cryptosporangium</taxon>
    </lineage>
</organism>